<name>A0ABR7VC35_9FLAO</name>
<feature type="transmembrane region" description="Helical" evidence="1">
    <location>
        <begin position="7"/>
        <end position="27"/>
    </location>
</feature>
<keyword evidence="1" id="KW-1133">Transmembrane helix</keyword>
<feature type="transmembrane region" description="Helical" evidence="1">
    <location>
        <begin position="193"/>
        <end position="225"/>
    </location>
</feature>
<evidence type="ECO:0000256" key="1">
    <source>
        <dbReference type="SAM" id="Phobius"/>
    </source>
</evidence>
<evidence type="ECO:0000313" key="3">
    <source>
        <dbReference type="Proteomes" id="UP000598350"/>
    </source>
</evidence>
<reference evidence="2 3" key="1">
    <citation type="submission" date="2020-05" db="EMBL/GenBank/DDBJ databases">
        <title>The draft genome sequence of Maribacter arenosus CAU 1321.</title>
        <authorList>
            <person name="Mu L."/>
        </authorList>
    </citation>
    <scope>NUCLEOTIDE SEQUENCE [LARGE SCALE GENOMIC DNA]</scope>
    <source>
        <strain evidence="2 3">CAU 1321</strain>
    </source>
</reference>
<feature type="transmembrane region" description="Helical" evidence="1">
    <location>
        <begin position="98"/>
        <end position="115"/>
    </location>
</feature>
<protein>
    <submittedName>
        <fullName evidence="2">Uncharacterized protein</fullName>
    </submittedName>
</protein>
<feature type="transmembrane region" description="Helical" evidence="1">
    <location>
        <begin position="122"/>
        <end position="143"/>
    </location>
</feature>
<dbReference type="Proteomes" id="UP000598350">
    <property type="component" value="Unassembled WGS sequence"/>
</dbReference>
<keyword evidence="3" id="KW-1185">Reference proteome</keyword>
<gene>
    <name evidence="2" type="ORF">HPE63_04010</name>
</gene>
<organism evidence="2 3">
    <name type="scientific">Maribacter arenosus</name>
    <dbReference type="NCBI Taxonomy" id="1854708"/>
    <lineage>
        <taxon>Bacteria</taxon>
        <taxon>Pseudomonadati</taxon>
        <taxon>Bacteroidota</taxon>
        <taxon>Flavobacteriia</taxon>
        <taxon>Flavobacteriales</taxon>
        <taxon>Flavobacteriaceae</taxon>
        <taxon>Maribacter</taxon>
    </lineage>
</organism>
<comment type="caution">
    <text evidence="2">The sequence shown here is derived from an EMBL/GenBank/DDBJ whole genome shotgun (WGS) entry which is preliminary data.</text>
</comment>
<accession>A0ABR7VC35</accession>
<feature type="transmembrane region" description="Helical" evidence="1">
    <location>
        <begin position="368"/>
        <end position="396"/>
    </location>
</feature>
<keyword evidence="1" id="KW-0472">Membrane</keyword>
<feature type="transmembrane region" description="Helical" evidence="1">
    <location>
        <begin position="237"/>
        <end position="255"/>
    </location>
</feature>
<feature type="transmembrane region" description="Helical" evidence="1">
    <location>
        <begin position="336"/>
        <end position="356"/>
    </location>
</feature>
<dbReference type="RefSeq" id="WP_188312926.1">
    <property type="nucleotide sequence ID" value="NZ_JABTCG010000001.1"/>
</dbReference>
<sequence length="411" mass="47149">MHLLFNRIFYLILFIGFFLPTNSTFFLPLPGVQLSLNEFAFVFLPIINLFCYSPNNVKINNTPLKRNIVLLILVVVFTEVVVKNLVYGQSFGDAFKTIRIGLPMFSSLILIAQGIRADITTVWKAILLAVSASTIISILSLVIDLPIYHDVESGTDILSATRGRVKNANFTFGLIGMYLLIQDNDHWYSRGKLVKITAILSIFAIILSFNRTLLALLFLEAIFLLRVRFNLKKFLKIISYGILVLLIFFGAYFYNDTMRRQMDKRIFSILEGKQSIAENAIEDNREVIYKAVQEKLESGYHVIGLPYKTPIFTWVPRWSFEDERNMSVTDTSALTILLRYGIIPLLLTLLILKQLYSFSNNPFFKTILILYLIASLNIDVILRQNSILFIAFIFLITKAEIHEQRSIHSKD</sequence>
<evidence type="ECO:0000313" key="2">
    <source>
        <dbReference type="EMBL" id="MBD0849823.1"/>
    </source>
</evidence>
<proteinExistence type="predicted"/>
<feature type="transmembrane region" description="Helical" evidence="1">
    <location>
        <begin position="163"/>
        <end position="181"/>
    </location>
</feature>
<keyword evidence="1" id="KW-0812">Transmembrane</keyword>
<dbReference type="EMBL" id="JABTCG010000001">
    <property type="protein sequence ID" value="MBD0849823.1"/>
    <property type="molecule type" value="Genomic_DNA"/>
</dbReference>
<feature type="transmembrane region" description="Helical" evidence="1">
    <location>
        <begin position="39"/>
        <end position="55"/>
    </location>
</feature>
<feature type="transmembrane region" description="Helical" evidence="1">
    <location>
        <begin position="67"/>
        <end position="86"/>
    </location>
</feature>